<dbReference type="EMBL" id="FOMW01000010">
    <property type="protein sequence ID" value="SFE78081.1"/>
    <property type="molecule type" value="Genomic_DNA"/>
</dbReference>
<evidence type="ECO:0000259" key="1">
    <source>
        <dbReference type="Pfam" id="PF00725"/>
    </source>
</evidence>
<dbReference type="RefSeq" id="WP_093924554.1">
    <property type="nucleotide sequence ID" value="NZ_FOMW01000010.1"/>
</dbReference>
<dbReference type="Gene3D" id="1.10.1040.50">
    <property type="match status" value="1"/>
</dbReference>
<dbReference type="AlphaFoldDB" id="A0A1I2DCE4"/>
<sequence>MSDPAQLAAVQDAFWLAGEHLMLHHTNPWELDEALTAWGYGVGPCEAQDLIGLDKVLARQRERPVPVLPRMVAEGRMGKIGGVGFYRYPGGGGAVIDPLIEDLIREEAWFAKITRAERGDEALVAAMNAALAQARAQAVASGLSEREADALLVKAVHFPAGRSLTPA</sequence>
<evidence type="ECO:0000313" key="3">
    <source>
        <dbReference type="Proteomes" id="UP000198977"/>
    </source>
</evidence>
<accession>A0A1I2DCE4</accession>
<dbReference type="InterPro" id="IPR006108">
    <property type="entry name" value="3HC_DH_C"/>
</dbReference>
<dbReference type="Proteomes" id="UP000198977">
    <property type="component" value="Unassembled WGS sequence"/>
</dbReference>
<protein>
    <submittedName>
        <fullName evidence="2">3-hydroxyacyl-CoA dehydrogenase, C-terminal domain</fullName>
    </submittedName>
</protein>
<dbReference type="InterPro" id="IPR008927">
    <property type="entry name" value="6-PGluconate_DH-like_C_sf"/>
</dbReference>
<evidence type="ECO:0000313" key="2">
    <source>
        <dbReference type="EMBL" id="SFE78081.1"/>
    </source>
</evidence>
<organism evidence="2 3">
    <name type="scientific">Sulfitobacter brevis</name>
    <dbReference type="NCBI Taxonomy" id="74348"/>
    <lineage>
        <taxon>Bacteria</taxon>
        <taxon>Pseudomonadati</taxon>
        <taxon>Pseudomonadota</taxon>
        <taxon>Alphaproteobacteria</taxon>
        <taxon>Rhodobacterales</taxon>
        <taxon>Roseobacteraceae</taxon>
        <taxon>Sulfitobacter</taxon>
    </lineage>
</organism>
<dbReference type="GO" id="GO:0006631">
    <property type="term" value="P:fatty acid metabolic process"/>
    <property type="evidence" value="ECO:0007669"/>
    <property type="project" value="InterPro"/>
</dbReference>
<feature type="domain" description="3-hydroxyacyl-CoA dehydrogenase C-terminal" evidence="1">
    <location>
        <begin position="21"/>
        <end position="88"/>
    </location>
</feature>
<dbReference type="GO" id="GO:0016616">
    <property type="term" value="F:oxidoreductase activity, acting on the CH-OH group of donors, NAD or NADP as acceptor"/>
    <property type="evidence" value="ECO:0007669"/>
    <property type="project" value="InterPro"/>
</dbReference>
<name>A0A1I2DCE4_9RHOB</name>
<dbReference type="STRING" id="74348.SAMN04488523_110115"/>
<dbReference type="OrthoDB" id="7192590at2"/>
<proteinExistence type="predicted"/>
<dbReference type="SUPFAM" id="SSF48179">
    <property type="entry name" value="6-phosphogluconate dehydrogenase C-terminal domain-like"/>
    <property type="match status" value="1"/>
</dbReference>
<keyword evidence="3" id="KW-1185">Reference proteome</keyword>
<dbReference type="Pfam" id="PF00725">
    <property type="entry name" value="3HCDH"/>
    <property type="match status" value="1"/>
</dbReference>
<reference evidence="2 3" key="1">
    <citation type="submission" date="2016-10" db="EMBL/GenBank/DDBJ databases">
        <authorList>
            <person name="de Groot N.N."/>
        </authorList>
    </citation>
    <scope>NUCLEOTIDE SEQUENCE [LARGE SCALE GENOMIC DNA]</scope>
    <source>
        <strain evidence="2 3">DSM 11443</strain>
    </source>
</reference>
<gene>
    <name evidence="2" type="ORF">SAMN04488523_110115</name>
</gene>